<name>A0A8K0NR21_9TREE</name>
<sequence length="319" mass="35749">MHYPRCVQLFGPLSGFGTWAFERNNGVLANINHNGREVDIASTCLRRWILESRLAAIINNPAPNATDVEIAALKTLLLNRIAIMGTLMLQEARGNAATRTIRLPVPYQKGRPVDLHLWDAYAPLLSYLNAERPEYRFIDAAFFMDPRPSLPTRSQGYRIYTHAVYNGFKFCSSIYSRGQRNQYALATKANDGSGPRHLCQIHIFLSISLKVEHLPDMLNEDLVLVEFFDAAIGTYPWQHRDIDLGIRINRATKQGKTLVPLKNLKSSVIVTPLNTRADGACLASVSCDTEGREPEFWLDADSNEELPDDLFGNEDMGAG</sequence>
<dbReference type="Proteomes" id="UP000812966">
    <property type="component" value="Unassembled WGS sequence"/>
</dbReference>
<protein>
    <submittedName>
        <fullName evidence="1">Uncharacterized protein</fullName>
    </submittedName>
</protein>
<evidence type="ECO:0000313" key="2">
    <source>
        <dbReference type="Proteomes" id="UP000812966"/>
    </source>
</evidence>
<dbReference type="EMBL" id="JABELV010000158">
    <property type="protein sequence ID" value="KAG7529033.1"/>
    <property type="molecule type" value="Genomic_DNA"/>
</dbReference>
<evidence type="ECO:0000313" key="1">
    <source>
        <dbReference type="EMBL" id="KAG7529033.1"/>
    </source>
</evidence>
<comment type="caution">
    <text evidence="1">The sequence shown here is derived from an EMBL/GenBank/DDBJ whole genome shotgun (WGS) entry which is preliminary data.</text>
</comment>
<gene>
    <name evidence="1" type="ORF">FFLO_05795</name>
</gene>
<reference evidence="1" key="1">
    <citation type="submission" date="2020-04" db="EMBL/GenBank/DDBJ databases">
        <title>Analysis of mating type loci in Filobasidium floriforme.</title>
        <authorList>
            <person name="Nowrousian M."/>
        </authorList>
    </citation>
    <scope>NUCLEOTIDE SEQUENCE</scope>
    <source>
        <strain evidence="1">CBS 6242</strain>
    </source>
</reference>
<accession>A0A8K0NR21</accession>
<keyword evidence="2" id="KW-1185">Reference proteome</keyword>
<dbReference type="AlphaFoldDB" id="A0A8K0NR21"/>
<proteinExistence type="predicted"/>
<organism evidence="1 2">
    <name type="scientific">Filobasidium floriforme</name>
    <dbReference type="NCBI Taxonomy" id="5210"/>
    <lineage>
        <taxon>Eukaryota</taxon>
        <taxon>Fungi</taxon>
        <taxon>Dikarya</taxon>
        <taxon>Basidiomycota</taxon>
        <taxon>Agaricomycotina</taxon>
        <taxon>Tremellomycetes</taxon>
        <taxon>Filobasidiales</taxon>
        <taxon>Filobasidiaceae</taxon>
        <taxon>Filobasidium</taxon>
    </lineage>
</organism>